<evidence type="ECO:0000256" key="4">
    <source>
        <dbReference type="ARBA" id="ARBA00022984"/>
    </source>
</evidence>
<dbReference type="Proteomes" id="UP000316388">
    <property type="component" value="Unassembled WGS sequence"/>
</dbReference>
<comment type="pathway">
    <text evidence="7">Cell wall biogenesis; peptidoglycan biosynthesis.</text>
</comment>
<dbReference type="Pfam" id="PF01177">
    <property type="entry name" value="Asp_Glu_race"/>
    <property type="match status" value="1"/>
</dbReference>
<keyword evidence="5 7" id="KW-0413">Isomerase</keyword>
<feature type="binding site" evidence="7">
    <location>
        <begin position="81"/>
        <end position="82"/>
    </location>
    <ligand>
        <name>substrate</name>
    </ligand>
</feature>
<comment type="catalytic activity">
    <reaction evidence="1 7">
        <text>L-glutamate = D-glutamate</text>
        <dbReference type="Rhea" id="RHEA:12813"/>
        <dbReference type="ChEBI" id="CHEBI:29985"/>
        <dbReference type="ChEBI" id="CHEBI:29986"/>
        <dbReference type="EC" id="5.1.1.3"/>
    </reaction>
</comment>
<dbReference type="EMBL" id="VJOO01000007">
    <property type="protein sequence ID" value="TSE37392.1"/>
    <property type="molecule type" value="Genomic_DNA"/>
</dbReference>
<protein>
    <recommendedName>
        <fullName evidence="2 7">Glutamate racemase</fullName>
        <ecNumber evidence="2 7">5.1.1.3</ecNumber>
    </recommendedName>
</protein>
<dbReference type="PANTHER" id="PTHR21198:SF2">
    <property type="entry name" value="GLUTAMATE RACEMASE"/>
    <property type="match status" value="1"/>
</dbReference>
<evidence type="ECO:0000256" key="3">
    <source>
        <dbReference type="ARBA" id="ARBA00022960"/>
    </source>
</evidence>
<evidence type="ECO:0000256" key="2">
    <source>
        <dbReference type="ARBA" id="ARBA00013090"/>
    </source>
</evidence>
<dbReference type="InterPro" id="IPR004391">
    <property type="entry name" value="Glu_race"/>
</dbReference>
<dbReference type="EC" id="5.1.1.3" evidence="2 7"/>
<evidence type="ECO:0000256" key="6">
    <source>
        <dbReference type="ARBA" id="ARBA00023316"/>
    </source>
</evidence>
<dbReference type="RefSeq" id="WP_143968691.1">
    <property type="nucleotide sequence ID" value="NZ_VJOO01000007.1"/>
</dbReference>
<comment type="caution">
    <text evidence="8">The sequence shown here is derived from an EMBL/GenBank/DDBJ whole genome shotgun (WGS) entry which is preliminary data.</text>
</comment>
<feature type="binding site" evidence="7">
    <location>
        <begin position="17"/>
        <end position="18"/>
    </location>
    <ligand>
        <name>substrate</name>
    </ligand>
</feature>
<feature type="active site" description="Proton donor/acceptor" evidence="7">
    <location>
        <position position="80"/>
    </location>
</feature>
<dbReference type="PANTHER" id="PTHR21198">
    <property type="entry name" value="GLUTAMATE RACEMASE"/>
    <property type="match status" value="1"/>
</dbReference>
<gene>
    <name evidence="7 8" type="primary">murI</name>
    <name evidence="8" type="ORF">Tfont_01091</name>
</gene>
<dbReference type="Gene3D" id="3.40.50.1860">
    <property type="match status" value="2"/>
</dbReference>
<keyword evidence="6 7" id="KW-0961">Cell wall biogenesis/degradation</keyword>
<dbReference type="GO" id="GO:0009252">
    <property type="term" value="P:peptidoglycan biosynthetic process"/>
    <property type="evidence" value="ECO:0007669"/>
    <property type="project" value="UniProtKB-UniRule"/>
</dbReference>
<dbReference type="NCBIfam" id="TIGR00067">
    <property type="entry name" value="glut_race"/>
    <property type="match status" value="1"/>
</dbReference>
<dbReference type="InterPro" id="IPR001920">
    <property type="entry name" value="Asp/Glu_race"/>
</dbReference>
<dbReference type="PROSITE" id="PS00924">
    <property type="entry name" value="ASP_GLU_RACEMASE_2"/>
    <property type="match status" value="1"/>
</dbReference>
<dbReference type="InterPro" id="IPR015942">
    <property type="entry name" value="Asp/Glu/hydantoin_racemase"/>
</dbReference>
<dbReference type="GO" id="GO:0008360">
    <property type="term" value="P:regulation of cell shape"/>
    <property type="evidence" value="ECO:0007669"/>
    <property type="project" value="UniProtKB-KW"/>
</dbReference>
<dbReference type="SUPFAM" id="SSF53681">
    <property type="entry name" value="Aspartate/glutamate racemase"/>
    <property type="match status" value="2"/>
</dbReference>
<keyword evidence="4 7" id="KW-0573">Peptidoglycan synthesis</keyword>
<dbReference type="AlphaFoldDB" id="A0A554XNI5"/>
<feature type="binding site" evidence="7">
    <location>
        <begin position="192"/>
        <end position="193"/>
    </location>
    <ligand>
        <name>substrate</name>
    </ligand>
</feature>
<comment type="similarity">
    <text evidence="7">Belongs to the aspartate/glutamate racemases family.</text>
</comment>
<comment type="function">
    <text evidence="7">Provides the (R)-glutamate required for cell wall biosynthesis.</text>
</comment>
<feature type="binding site" evidence="7">
    <location>
        <begin position="49"/>
        <end position="50"/>
    </location>
    <ligand>
        <name>substrate</name>
    </ligand>
</feature>
<name>A0A554XNI5_9BURK</name>
<keyword evidence="3 7" id="KW-0133">Cell shape</keyword>
<dbReference type="FunFam" id="3.40.50.1860:FF:000001">
    <property type="entry name" value="Glutamate racemase"/>
    <property type="match status" value="1"/>
</dbReference>
<evidence type="ECO:0000313" key="9">
    <source>
        <dbReference type="Proteomes" id="UP000316388"/>
    </source>
</evidence>
<dbReference type="InterPro" id="IPR033134">
    <property type="entry name" value="Asp/Glu_racemase_AS_2"/>
</dbReference>
<sequence length="282" mass="29680">MGAAPAFAADAPIGVFDSGVGGLSVLREIRARLPAERLIYVADSEHAPYGDKSPAYVQARAEHILAQLRHAGCKAVVVACNTVTGLSIRALRERHPDWPLVAIEPAVKPAAALTRSGVVGVLATRNTVDSPGLARLIAAHAAGVQVLPQACPGWVERVERGELDGPDTEAAVAQRVRPLLAAGADVLVLGCTHYPFLRPVIQRIAGPDVTVLDPAPAVARELARRLDEGHLATPCTAPGDVAFWTSGDLTQTARVIELLWGQAVQPLRLPDGAANTSRQYPC</sequence>
<dbReference type="GO" id="GO:0008881">
    <property type="term" value="F:glutamate racemase activity"/>
    <property type="evidence" value="ECO:0007669"/>
    <property type="project" value="UniProtKB-UniRule"/>
</dbReference>
<feature type="active site" description="Proton donor/acceptor" evidence="7">
    <location>
        <position position="191"/>
    </location>
</feature>
<dbReference type="UniPathway" id="UPA00219"/>
<organism evidence="8 9">
    <name type="scientific">Tepidimonas fonticaldi</name>
    <dbReference type="NCBI Taxonomy" id="1101373"/>
    <lineage>
        <taxon>Bacteria</taxon>
        <taxon>Pseudomonadati</taxon>
        <taxon>Pseudomonadota</taxon>
        <taxon>Betaproteobacteria</taxon>
        <taxon>Burkholderiales</taxon>
        <taxon>Tepidimonas</taxon>
    </lineage>
</organism>
<evidence type="ECO:0000256" key="1">
    <source>
        <dbReference type="ARBA" id="ARBA00001602"/>
    </source>
</evidence>
<dbReference type="GO" id="GO:0071555">
    <property type="term" value="P:cell wall organization"/>
    <property type="evidence" value="ECO:0007669"/>
    <property type="project" value="UniProtKB-KW"/>
</dbReference>
<reference evidence="8 9" key="1">
    <citation type="submission" date="2019-07" db="EMBL/GenBank/DDBJ databases">
        <title>Tepidimonas fonticaldi AT-A2 draft genome.</title>
        <authorList>
            <person name="Da Costa M.S."/>
            <person name="Froufe H.J.C."/>
            <person name="Egas C."/>
            <person name="Albuquerque L."/>
        </authorList>
    </citation>
    <scope>NUCLEOTIDE SEQUENCE [LARGE SCALE GENOMIC DNA]</scope>
    <source>
        <strain evidence="8 9">AT-A2</strain>
    </source>
</reference>
<accession>A0A554XNI5</accession>
<dbReference type="HAMAP" id="MF_00258">
    <property type="entry name" value="Glu_racemase"/>
    <property type="match status" value="1"/>
</dbReference>
<evidence type="ECO:0000256" key="5">
    <source>
        <dbReference type="ARBA" id="ARBA00023235"/>
    </source>
</evidence>
<proteinExistence type="inferred from homology"/>
<evidence type="ECO:0000313" key="8">
    <source>
        <dbReference type="EMBL" id="TSE37392.1"/>
    </source>
</evidence>
<evidence type="ECO:0000256" key="7">
    <source>
        <dbReference type="HAMAP-Rule" id="MF_00258"/>
    </source>
</evidence>